<accession>A0ABQ4YP26</accession>
<reference evidence="2" key="1">
    <citation type="journal article" date="2022" name="Int. J. Mol. Sci.">
        <title>Draft Genome of Tanacetum Coccineum: Genomic Comparison of Closely Related Tanacetum-Family Plants.</title>
        <authorList>
            <person name="Yamashiro T."/>
            <person name="Shiraishi A."/>
            <person name="Nakayama K."/>
            <person name="Satake H."/>
        </authorList>
    </citation>
    <scope>NUCLEOTIDE SEQUENCE</scope>
</reference>
<gene>
    <name evidence="2" type="ORF">Tco_0729102</name>
</gene>
<proteinExistence type="predicted"/>
<keyword evidence="3" id="KW-1185">Reference proteome</keyword>
<organism evidence="2 3">
    <name type="scientific">Tanacetum coccineum</name>
    <dbReference type="NCBI Taxonomy" id="301880"/>
    <lineage>
        <taxon>Eukaryota</taxon>
        <taxon>Viridiplantae</taxon>
        <taxon>Streptophyta</taxon>
        <taxon>Embryophyta</taxon>
        <taxon>Tracheophyta</taxon>
        <taxon>Spermatophyta</taxon>
        <taxon>Magnoliopsida</taxon>
        <taxon>eudicotyledons</taxon>
        <taxon>Gunneridae</taxon>
        <taxon>Pentapetalae</taxon>
        <taxon>asterids</taxon>
        <taxon>campanulids</taxon>
        <taxon>Asterales</taxon>
        <taxon>Asteraceae</taxon>
        <taxon>Asteroideae</taxon>
        <taxon>Anthemideae</taxon>
        <taxon>Anthemidinae</taxon>
        <taxon>Tanacetum</taxon>
    </lineage>
</organism>
<feature type="compositionally biased region" description="Basic and acidic residues" evidence="1">
    <location>
        <begin position="241"/>
        <end position="250"/>
    </location>
</feature>
<dbReference type="Proteomes" id="UP001151760">
    <property type="component" value="Unassembled WGS sequence"/>
</dbReference>
<sequence>MNTSLRVLRIILVILPEHQSDSFTMMMKILLESHQNKLIGRSILTDRRPSLKLLGSNLLPTLLLILPVQFFNDFSWVFFLASKDETSVASQKPKSIDKGRRYKRRKKTKGKKVVTSLDFQEEVSTGYAEGFNTGSIKVSTISGQEEASLAEAIRLDTLEKEEEAKQHYTDANWDLIRAKIEANAELSKSMLGIGLQGEDFAKKMVELVESFAPINFEATKDSLKRFGEGLQKKTLKRLKCDEAKDDESTKKTGKWRKQITRKGLHSDKTDEDESEASKDADPISGTNIPINPVPVAIKPPSIATFKIIKQGKEGVYQIVREDGTDIVYINFGAMLKDITRDDLTELYRIVMNRYGMNGPEDELKKVLWEYLKNMFEAPLSTDPIWSSLGQQRIISWRYYNTCRVHCLNLESSDIYMLTERKYPLTAEVCKAMLDKKLQGGKPDEDCYKLLKWMEKQAGIRKHKDWLVQEQTALGKDFSNPLMADNLPKIVWLSTHHICFNDSPLTGVNTPGSDENSLKLYDLIADMKGC</sequence>
<comment type="caution">
    <text evidence="2">The sequence shown here is derived from an EMBL/GenBank/DDBJ whole genome shotgun (WGS) entry which is preliminary data.</text>
</comment>
<evidence type="ECO:0000313" key="2">
    <source>
        <dbReference type="EMBL" id="GJS79221.1"/>
    </source>
</evidence>
<protein>
    <submittedName>
        <fullName evidence="2">Uncharacterized protein</fullName>
    </submittedName>
</protein>
<dbReference type="EMBL" id="BQNB010010582">
    <property type="protein sequence ID" value="GJS79221.1"/>
    <property type="molecule type" value="Genomic_DNA"/>
</dbReference>
<evidence type="ECO:0000313" key="3">
    <source>
        <dbReference type="Proteomes" id="UP001151760"/>
    </source>
</evidence>
<name>A0ABQ4YP26_9ASTR</name>
<evidence type="ECO:0000256" key="1">
    <source>
        <dbReference type="SAM" id="MobiDB-lite"/>
    </source>
</evidence>
<feature type="compositionally biased region" description="Basic residues" evidence="1">
    <location>
        <begin position="251"/>
        <end position="263"/>
    </location>
</feature>
<reference evidence="2" key="2">
    <citation type="submission" date="2022-01" db="EMBL/GenBank/DDBJ databases">
        <authorList>
            <person name="Yamashiro T."/>
            <person name="Shiraishi A."/>
            <person name="Satake H."/>
            <person name="Nakayama K."/>
        </authorList>
    </citation>
    <scope>NUCLEOTIDE SEQUENCE</scope>
</reference>
<feature type="region of interest" description="Disordered" evidence="1">
    <location>
        <begin position="241"/>
        <end position="292"/>
    </location>
</feature>